<dbReference type="RefSeq" id="WP_323323854.1">
    <property type="nucleotide sequence ID" value="NZ_JAYFSI010000001.1"/>
</dbReference>
<feature type="domain" description="IrrE N-terminal-like" evidence="1">
    <location>
        <begin position="86"/>
        <end position="181"/>
    </location>
</feature>
<comment type="caution">
    <text evidence="2">The sequence shown here is derived from an EMBL/GenBank/DDBJ whole genome shotgun (WGS) entry which is preliminary data.</text>
</comment>
<keyword evidence="3" id="KW-1185">Reference proteome</keyword>
<dbReference type="PANTHER" id="PTHR43236:SF2">
    <property type="entry name" value="BLL0069 PROTEIN"/>
    <property type="match status" value="1"/>
</dbReference>
<dbReference type="Proteomes" id="UP001304298">
    <property type="component" value="Unassembled WGS sequence"/>
</dbReference>
<dbReference type="PANTHER" id="PTHR43236">
    <property type="entry name" value="ANTITOXIN HIGA1"/>
    <property type="match status" value="1"/>
</dbReference>
<reference evidence="2 3" key="1">
    <citation type="submission" date="2023-12" db="EMBL/GenBank/DDBJ databases">
        <title>Amycolatopsis sp. V23-08.</title>
        <authorList>
            <person name="Somphong A."/>
        </authorList>
    </citation>
    <scope>NUCLEOTIDE SEQUENCE [LARGE SCALE GENOMIC DNA]</scope>
    <source>
        <strain evidence="2 3">V23-08</strain>
    </source>
</reference>
<evidence type="ECO:0000313" key="2">
    <source>
        <dbReference type="EMBL" id="MEA5358765.1"/>
    </source>
</evidence>
<gene>
    <name evidence="2" type="ORF">VA596_04395</name>
</gene>
<dbReference type="Pfam" id="PF06114">
    <property type="entry name" value="Peptidase_M78"/>
    <property type="match status" value="1"/>
</dbReference>
<dbReference type="InterPro" id="IPR010359">
    <property type="entry name" value="IrrE_HExxH"/>
</dbReference>
<name>A0ABU5QZ25_9PSEU</name>
<dbReference type="InterPro" id="IPR052345">
    <property type="entry name" value="Rad_response_metalloprotease"/>
</dbReference>
<accession>A0ABU5QZ25</accession>
<dbReference type="Gene3D" id="1.10.10.2910">
    <property type="match status" value="1"/>
</dbReference>
<evidence type="ECO:0000313" key="3">
    <source>
        <dbReference type="Proteomes" id="UP001304298"/>
    </source>
</evidence>
<organism evidence="2 3">
    <name type="scientific">Amycolatopsis heterodermiae</name>
    <dbReference type="NCBI Taxonomy" id="3110235"/>
    <lineage>
        <taxon>Bacteria</taxon>
        <taxon>Bacillati</taxon>
        <taxon>Actinomycetota</taxon>
        <taxon>Actinomycetes</taxon>
        <taxon>Pseudonocardiales</taxon>
        <taxon>Pseudonocardiaceae</taxon>
        <taxon>Amycolatopsis</taxon>
    </lineage>
</organism>
<sequence>MAELLASLRSLAPKRPLSYGESLQLARMQANALREYLGATDQSDFGLAWLLKQQHVPVQFVPSIKLDPADCNGSGMTVQLSKGQVEIYLNEIEPAVRQRFSAIHEVKHVIDLENFEILTSNLGSGNPGRQHLQVELLCNEFAAHVLMPPALVARVWGTLRDLEATALMFNVSAEAMRTRLTRLGLINRPIKRTFLRTSGNISPNHCCA</sequence>
<proteinExistence type="predicted"/>
<evidence type="ECO:0000259" key="1">
    <source>
        <dbReference type="Pfam" id="PF06114"/>
    </source>
</evidence>
<protein>
    <submittedName>
        <fullName evidence="2">ImmA/IrrE family metallo-endopeptidase</fullName>
    </submittedName>
</protein>
<dbReference type="EMBL" id="JAYFSI010000001">
    <property type="protein sequence ID" value="MEA5358765.1"/>
    <property type="molecule type" value="Genomic_DNA"/>
</dbReference>